<dbReference type="InterPro" id="IPR034733">
    <property type="entry name" value="AcCoA_carboxyl_beta"/>
</dbReference>
<dbReference type="PROSITE" id="PS50989">
    <property type="entry name" value="COA_CT_CTER"/>
    <property type="match status" value="1"/>
</dbReference>
<feature type="domain" description="CoA carboxyltransferase N-terminal" evidence="3">
    <location>
        <begin position="1"/>
        <end position="240"/>
    </location>
</feature>
<comment type="similarity">
    <text evidence="1">Belongs to the AccD/PCCB family.</text>
</comment>
<evidence type="ECO:0000313" key="5">
    <source>
        <dbReference type="EMBL" id="MEB3514510.1"/>
    </source>
</evidence>
<name>A0ABU6B496_9NOCA</name>
<keyword evidence="2 5" id="KW-0808">Transferase</keyword>
<dbReference type="InterPro" id="IPR000438">
    <property type="entry name" value="Acetyl_CoA_COase_Trfase_b_su"/>
</dbReference>
<reference evidence="5 6" key="1">
    <citation type="submission" date="2023-12" db="EMBL/GenBank/DDBJ databases">
        <title>novel species in genus Nocarida.</title>
        <authorList>
            <person name="Li Z."/>
        </authorList>
    </citation>
    <scope>NUCLEOTIDE SEQUENCE [LARGE SCALE GENOMIC DNA]</scope>
    <source>
        <strain evidence="5 6">CDC186</strain>
    </source>
</reference>
<dbReference type="PANTHER" id="PTHR42995">
    <property type="entry name" value="ACETYL-COENZYME A CARBOXYLASE CARBOXYL TRANSFERASE SUBUNIT BETA, CHLOROPLASTIC"/>
    <property type="match status" value="1"/>
</dbReference>
<protein>
    <submittedName>
        <fullName evidence="5">Carboxyl transferase domain-containing protein</fullName>
    </submittedName>
</protein>
<dbReference type="RefSeq" id="WP_195083286.1">
    <property type="nucleotide sequence ID" value="NZ_JAYESH010000002.1"/>
</dbReference>
<evidence type="ECO:0000259" key="3">
    <source>
        <dbReference type="PROSITE" id="PS50980"/>
    </source>
</evidence>
<dbReference type="Proteomes" id="UP001348098">
    <property type="component" value="Unassembled WGS sequence"/>
</dbReference>
<proteinExistence type="inferred from homology"/>
<gene>
    <name evidence="5" type="ORF">U3653_31195</name>
</gene>
<organism evidence="5 6">
    <name type="scientific">Nocardia implantans</name>
    <dbReference type="NCBI Taxonomy" id="3108168"/>
    <lineage>
        <taxon>Bacteria</taxon>
        <taxon>Bacillati</taxon>
        <taxon>Actinomycetota</taxon>
        <taxon>Actinomycetes</taxon>
        <taxon>Mycobacteriales</taxon>
        <taxon>Nocardiaceae</taxon>
        <taxon>Nocardia</taxon>
    </lineage>
</organism>
<dbReference type="PANTHER" id="PTHR42995:SF5">
    <property type="entry name" value="ACETYL-COENZYME A CARBOXYLASE CARBOXYL TRANSFERASE SUBUNIT BETA, CHLOROPLASTIC"/>
    <property type="match status" value="1"/>
</dbReference>
<dbReference type="Pfam" id="PF01039">
    <property type="entry name" value="Carboxyl_trans"/>
    <property type="match status" value="1"/>
</dbReference>
<evidence type="ECO:0000313" key="6">
    <source>
        <dbReference type="Proteomes" id="UP001348098"/>
    </source>
</evidence>
<dbReference type="InterPro" id="IPR011762">
    <property type="entry name" value="COA_CT_N"/>
</dbReference>
<dbReference type="GO" id="GO:0016740">
    <property type="term" value="F:transferase activity"/>
    <property type="evidence" value="ECO:0007669"/>
    <property type="project" value="UniProtKB-KW"/>
</dbReference>
<dbReference type="SUPFAM" id="SSF52096">
    <property type="entry name" value="ClpP/crotonase"/>
    <property type="match status" value="2"/>
</dbReference>
<keyword evidence="6" id="KW-1185">Reference proteome</keyword>
<dbReference type="InterPro" id="IPR029045">
    <property type="entry name" value="ClpP/crotonase-like_dom_sf"/>
</dbReference>
<dbReference type="PRINTS" id="PR01070">
    <property type="entry name" value="ACCCTRFRASEB"/>
</dbReference>
<dbReference type="Gene3D" id="3.90.226.10">
    <property type="entry name" value="2-enoyl-CoA Hydratase, Chain A, domain 1"/>
    <property type="match status" value="2"/>
</dbReference>
<evidence type="ECO:0000256" key="2">
    <source>
        <dbReference type="ARBA" id="ARBA00022679"/>
    </source>
</evidence>
<evidence type="ECO:0000259" key="4">
    <source>
        <dbReference type="PROSITE" id="PS50989"/>
    </source>
</evidence>
<accession>A0ABU6B496</accession>
<feature type="domain" description="CoA carboxyltransferase C-terminal" evidence="4">
    <location>
        <begin position="241"/>
        <end position="480"/>
    </location>
</feature>
<comment type="caution">
    <text evidence="5">The sequence shown here is derived from an EMBL/GenBank/DDBJ whole genome shotgun (WGS) entry which is preliminary data.</text>
</comment>
<sequence length="504" mass="52522">MTRSAGTRRSAAQLLTDTLDPRSFLPWHDRLVDVHPNASYARQLAAARERTGLDEAVVVGEGRVGGRRIAVLAGEFGFLGGSVGVAAAQRLLTAVERATRESLPLVALPCSGGTRMQEGAVAFAQMIKIAAAVSDHKRAGLPYLVYLRHPTTGGVFASWASMGHITAAEPDALVGFLGPRVVEALGSPMPDGVQSTGNLLRHGIIDAVVPPEELGSWLRRCLGILEPAGRRALGEATSAQLPAHDGYRLPSDAWESVLASRRPGRVGAWDVLTAIAPRHLSLNGSGEGEVAPGILAAVARIADIPCVFLGHGTRARQGGAAPGPNGAALRVARRAIRLAAELALPLVTVIDTAGAELSVAAEQEGIAGQIARCLAELVTLDSPTVSVLLGQGAGGAALAWLPADRVIATQHAWLGPLPPEGASAVVHHDVEHAPQLAREQGMDVASLCRHGIVDQVIGEDGDGPALCRRLEAAVGGALRALVVMDPADRYHRRRLRYRGLGVPG</sequence>
<evidence type="ECO:0000256" key="1">
    <source>
        <dbReference type="ARBA" id="ARBA00006102"/>
    </source>
</evidence>
<dbReference type="PROSITE" id="PS50980">
    <property type="entry name" value="COA_CT_NTER"/>
    <property type="match status" value="1"/>
</dbReference>
<dbReference type="InterPro" id="IPR011763">
    <property type="entry name" value="COA_CT_C"/>
</dbReference>
<dbReference type="EMBL" id="JAYKYQ010000019">
    <property type="protein sequence ID" value="MEB3514510.1"/>
    <property type="molecule type" value="Genomic_DNA"/>
</dbReference>